<dbReference type="AlphaFoldDB" id="A0A7Y9I3T7"/>
<gene>
    <name evidence="1" type="ORF">BKA15_001097</name>
</gene>
<dbReference type="Proteomes" id="UP000569914">
    <property type="component" value="Unassembled WGS sequence"/>
</dbReference>
<sequence>MTAVQPIEDAHRQTRGLRFAPFPELLAGRPAPDLGWRPLIELDLDPAAEPDGFTLAAVLRTEVDHSAPGPHAVHALRTLTRELIFATSASLYLTGSATLFDEQDWLVRHVGRAAASTEPALLVGTRTGDDREAAEVLLPIITPILDGIRRATRVGRRTLCSYVVDTASFAMINLARQLGRDRVAAWSRAEAFAEALHRAGLPRLSRPELARYDGDHQSGIWAVRGACCLDFKDPEHGYCLTCPLLDHNERTRRWQATTPAVNARIRR</sequence>
<evidence type="ECO:0000313" key="2">
    <source>
        <dbReference type="Proteomes" id="UP000569914"/>
    </source>
</evidence>
<proteinExistence type="predicted"/>
<accession>A0A7Y9I3T7</accession>
<evidence type="ECO:0008006" key="3">
    <source>
        <dbReference type="Google" id="ProtNLM"/>
    </source>
</evidence>
<evidence type="ECO:0000313" key="1">
    <source>
        <dbReference type="EMBL" id="NYE69768.1"/>
    </source>
</evidence>
<dbReference type="EMBL" id="JACCBU010000001">
    <property type="protein sequence ID" value="NYE69768.1"/>
    <property type="molecule type" value="Genomic_DNA"/>
</dbReference>
<name>A0A7Y9I3T7_9ACTN</name>
<keyword evidence="2" id="KW-1185">Reference proteome</keyword>
<comment type="caution">
    <text evidence="1">The sequence shown here is derived from an EMBL/GenBank/DDBJ whole genome shotgun (WGS) entry which is preliminary data.</text>
</comment>
<dbReference type="RefSeq" id="WP_179748755.1">
    <property type="nucleotide sequence ID" value="NZ_JACCBU010000001.1"/>
</dbReference>
<organism evidence="1 2">
    <name type="scientific">Microlunatus parietis</name>
    <dbReference type="NCBI Taxonomy" id="682979"/>
    <lineage>
        <taxon>Bacteria</taxon>
        <taxon>Bacillati</taxon>
        <taxon>Actinomycetota</taxon>
        <taxon>Actinomycetes</taxon>
        <taxon>Propionibacteriales</taxon>
        <taxon>Propionibacteriaceae</taxon>
        <taxon>Microlunatus</taxon>
    </lineage>
</organism>
<reference evidence="1 2" key="1">
    <citation type="submission" date="2020-07" db="EMBL/GenBank/DDBJ databases">
        <title>Sequencing the genomes of 1000 actinobacteria strains.</title>
        <authorList>
            <person name="Klenk H.-P."/>
        </authorList>
    </citation>
    <scope>NUCLEOTIDE SEQUENCE [LARGE SCALE GENOMIC DNA]</scope>
    <source>
        <strain evidence="1 2">DSM 22083</strain>
    </source>
</reference>
<protein>
    <recommendedName>
        <fullName evidence="3">FhuF 2Fe-2S C-terminal domain-containing protein</fullName>
    </recommendedName>
</protein>